<dbReference type="RefSeq" id="WP_326088006.1">
    <property type="nucleotide sequence ID" value="NZ_JARLKZ010000006.1"/>
</dbReference>
<proteinExistence type="predicted"/>
<dbReference type="InterPro" id="IPR013783">
    <property type="entry name" value="Ig-like_fold"/>
</dbReference>
<dbReference type="Gene3D" id="3.30.457.10">
    <property type="entry name" value="Copper amine oxidase-like, N-terminal domain"/>
    <property type="match status" value="1"/>
</dbReference>
<accession>A0ABU6GNU7</accession>
<gene>
    <name evidence="3" type="ORF">P4H66_10885</name>
</gene>
<dbReference type="InterPro" id="IPR036582">
    <property type="entry name" value="Mao_N_sf"/>
</dbReference>
<name>A0ABU6GNU7_9BACL</name>
<evidence type="ECO:0000313" key="3">
    <source>
        <dbReference type="EMBL" id="MEC0240355.1"/>
    </source>
</evidence>
<feature type="chain" id="PRO_5046551785" evidence="1">
    <location>
        <begin position="22"/>
        <end position="591"/>
    </location>
</feature>
<protein>
    <submittedName>
        <fullName evidence="3">Stalk domain-containing protein</fullName>
    </submittedName>
</protein>
<dbReference type="Pfam" id="PF07833">
    <property type="entry name" value="Cu_amine_oxidN1"/>
    <property type="match status" value="1"/>
</dbReference>
<reference evidence="3 4" key="1">
    <citation type="submission" date="2023-03" db="EMBL/GenBank/DDBJ databases">
        <title>Bacillus Genome Sequencing.</title>
        <authorList>
            <person name="Dunlap C."/>
        </authorList>
    </citation>
    <scope>NUCLEOTIDE SEQUENCE [LARGE SCALE GENOMIC DNA]</scope>
    <source>
        <strain evidence="3 4">BD-525</strain>
    </source>
</reference>
<organism evidence="3 4">
    <name type="scientific">Paenibacillus dokdonensis</name>
    <dbReference type="NCBI Taxonomy" id="2567944"/>
    <lineage>
        <taxon>Bacteria</taxon>
        <taxon>Bacillati</taxon>
        <taxon>Bacillota</taxon>
        <taxon>Bacilli</taxon>
        <taxon>Bacillales</taxon>
        <taxon>Paenibacillaceae</taxon>
        <taxon>Paenibacillus</taxon>
    </lineage>
</organism>
<feature type="domain" description="Copper amine oxidase-like N-terminal" evidence="2">
    <location>
        <begin position="53"/>
        <end position="145"/>
    </location>
</feature>
<comment type="caution">
    <text evidence="3">The sequence shown here is derived from an EMBL/GenBank/DDBJ whole genome shotgun (WGS) entry which is preliminary data.</text>
</comment>
<dbReference type="EMBL" id="JARLKZ010000006">
    <property type="protein sequence ID" value="MEC0240355.1"/>
    <property type="molecule type" value="Genomic_DNA"/>
</dbReference>
<sequence>MKLKKAIFLMFILMAPFQVKLPVNAESAVDKQELKNPSTVTVIYLNSSQLLHNGSSYSLSRITTVKKGVTYVSLRSLSESLGYTVSYSAQTKETRVNDRGIKAAYLVNSNTYQVNGDPQVMKGAAYADHGVLMVPLTSLTAAFQIPYTLQGNQIVLNSLTPGSASSSTTENNEAPKAYFTTDKDQYRIGEPVSITDKSTDDEDAIVNRKWENNDSAFFEAGVVEIKLEVTDQHGLSNEYRKQIEITPDILYTKDEYAKPFTPVGNTFEINGKSVLSYTSLPYQYTTEPYILFRASGPETVNSEGILYQDTISGPTRFMIHHKNNLTTKARFYLIAHNNNDTAASIHIQNEGIAGPSPYPELSGRLAGARYLQSTITENDQQNLQLAAGESTILFNKLNSTAAAPGDVVSMNADLISDSPIQYTMLMVHADQEPKEAISTLPDLDPHESIVRGTFADSTRIFNYDGIVGEKAERLPLTDNTTDPFQEGMDGLQNRVAINSGNYGVMYKIILNHVAPDTVIAFNPRGGRYFGSARVNQDIVDIKHSSSDTQNTATVLYRTQSQEEKVEIWLSPAPGSNLPFSLLFLPISDPKK</sequence>
<dbReference type="Proteomes" id="UP001344632">
    <property type="component" value="Unassembled WGS sequence"/>
</dbReference>
<dbReference type="SUPFAM" id="SSF55383">
    <property type="entry name" value="Copper amine oxidase, domain N"/>
    <property type="match status" value="1"/>
</dbReference>
<dbReference type="InterPro" id="IPR012854">
    <property type="entry name" value="Cu_amine_oxidase-like_N"/>
</dbReference>
<keyword evidence="4" id="KW-1185">Reference proteome</keyword>
<evidence type="ECO:0000313" key="4">
    <source>
        <dbReference type="Proteomes" id="UP001344632"/>
    </source>
</evidence>
<evidence type="ECO:0000259" key="2">
    <source>
        <dbReference type="Pfam" id="PF07833"/>
    </source>
</evidence>
<feature type="signal peptide" evidence="1">
    <location>
        <begin position="1"/>
        <end position="21"/>
    </location>
</feature>
<keyword evidence="1" id="KW-0732">Signal</keyword>
<dbReference type="Gene3D" id="2.60.40.10">
    <property type="entry name" value="Immunoglobulins"/>
    <property type="match status" value="1"/>
</dbReference>
<evidence type="ECO:0000256" key="1">
    <source>
        <dbReference type="SAM" id="SignalP"/>
    </source>
</evidence>